<keyword evidence="3 7" id="KW-0238">DNA-binding</keyword>
<gene>
    <name evidence="7" type="ORF">FHR98_002732</name>
</gene>
<dbReference type="Gene3D" id="1.10.10.10">
    <property type="entry name" value="Winged helix-like DNA-binding domain superfamily/Winged helix DNA-binding domain"/>
    <property type="match status" value="1"/>
</dbReference>
<evidence type="ECO:0000256" key="5">
    <source>
        <dbReference type="SAM" id="MobiDB-lite"/>
    </source>
</evidence>
<dbReference type="SUPFAM" id="SSF53850">
    <property type="entry name" value="Periplasmic binding protein-like II"/>
    <property type="match status" value="1"/>
</dbReference>
<proteinExistence type="inferred from homology"/>
<keyword evidence="2" id="KW-0805">Transcription regulation</keyword>
<dbReference type="GO" id="GO:0003700">
    <property type="term" value="F:DNA-binding transcription factor activity"/>
    <property type="evidence" value="ECO:0007669"/>
    <property type="project" value="InterPro"/>
</dbReference>
<comment type="similarity">
    <text evidence="1">Belongs to the LysR transcriptional regulatory family.</text>
</comment>
<dbReference type="EMBL" id="JACHXA010000008">
    <property type="protein sequence ID" value="MBB3066426.1"/>
    <property type="molecule type" value="Genomic_DNA"/>
</dbReference>
<dbReference type="SUPFAM" id="SSF46785">
    <property type="entry name" value="Winged helix' DNA-binding domain"/>
    <property type="match status" value="1"/>
</dbReference>
<dbReference type="InterPro" id="IPR036390">
    <property type="entry name" value="WH_DNA-bd_sf"/>
</dbReference>
<keyword evidence="4" id="KW-0804">Transcription</keyword>
<evidence type="ECO:0000256" key="1">
    <source>
        <dbReference type="ARBA" id="ARBA00009437"/>
    </source>
</evidence>
<dbReference type="InterPro" id="IPR000847">
    <property type="entry name" value="LysR_HTH_N"/>
</dbReference>
<dbReference type="PROSITE" id="PS50931">
    <property type="entry name" value="HTH_LYSR"/>
    <property type="match status" value="1"/>
</dbReference>
<dbReference type="PANTHER" id="PTHR30537">
    <property type="entry name" value="HTH-TYPE TRANSCRIPTIONAL REGULATOR"/>
    <property type="match status" value="1"/>
</dbReference>
<organism evidence="7 8">
    <name type="scientific">Limibacillus halophilus</name>
    <dbReference type="NCBI Taxonomy" id="1579333"/>
    <lineage>
        <taxon>Bacteria</taxon>
        <taxon>Pseudomonadati</taxon>
        <taxon>Pseudomonadota</taxon>
        <taxon>Alphaproteobacteria</taxon>
        <taxon>Rhodospirillales</taxon>
        <taxon>Rhodovibrionaceae</taxon>
        <taxon>Limibacillus</taxon>
    </lineage>
</organism>
<name>A0A839SY14_9PROT</name>
<feature type="domain" description="HTH lysR-type" evidence="6">
    <location>
        <begin position="10"/>
        <end position="59"/>
    </location>
</feature>
<accession>A0A839SY14</accession>
<evidence type="ECO:0000256" key="3">
    <source>
        <dbReference type="ARBA" id="ARBA00023125"/>
    </source>
</evidence>
<evidence type="ECO:0000259" key="6">
    <source>
        <dbReference type="PROSITE" id="PS50931"/>
    </source>
</evidence>
<dbReference type="Proteomes" id="UP000581135">
    <property type="component" value="Unassembled WGS sequence"/>
</dbReference>
<evidence type="ECO:0000256" key="2">
    <source>
        <dbReference type="ARBA" id="ARBA00023015"/>
    </source>
</evidence>
<protein>
    <submittedName>
        <fullName evidence="7">DNA-binding transcriptional LysR family regulator</fullName>
    </submittedName>
</protein>
<dbReference type="GO" id="GO:0043565">
    <property type="term" value="F:sequence-specific DNA binding"/>
    <property type="evidence" value="ECO:0007669"/>
    <property type="project" value="TreeGrafter"/>
</dbReference>
<evidence type="ECO:0000256" key="4">
    <source>
        <dbReference type="ARBA" id="ARBA00023163"/>
    </source>
</evidence>
<dbReference type="InterPro" id="IPR005119">
    <property type="entry name" value="LysR_subst-bd"/>
</dbReference>
<evidence type="ECO:0000313" key="7">
    <source>
        <dbReference type="EMBL" id="MBB3066426.1"/>
    </source>
</evidence>
<feature type="region of interest" description="Disordered" evidence="5">
    <location>
        <begin position="301"/>
        <end position="333"/>
    </location>
</feature>
<sequence length="333" mass="36191">MIDWNDPGFFLAVARAGSTAGAARSLGVNQSTVVRRIAALEKELALRLFYKKRDGYRLTPEGEALLPEAEAVEASVQALVRRSAALESDFTGSLRVTTAEGMAMGLVPQLLYAFHRAHKGIQVNLLIEDRYSDLSDGHAEIALRAGPPGNGSLIGRKLSDQCWAVYGSQGYVETYGAPATPEALNGHRLIGFEGPIEHITPARWLREVAPDCQIVSRSNSILGLLFSAQSGFGLSLLPCQIGDPEPSLVRVIDPQPGLTAGFWMLTHPDLHKQPKVRIFFDFMAKEIVKYRPLLLGQTRPARETAAPELTPPLSAIEANPCEPADNPDPDQHV</sequence>
<dbReference type="PANTHER" id="PTHR30537:SF3">
    <property type="entry name" value="TRANSCRIPTIONAL REGULATORY PROTEIN"/>
    <property type="match status" value="1"/>
</dbReference>
<dbReference type="Gene3D" id="3.40.190.290">
    <property type="match status" value="1"/>
</dbReference>
<dbReference type="RefSeq" id="WP_183417241.1">
    <property type="nucleotide sequence ID" value="NZ_JACHXA010000008.1"/>
</dbReference>
<dbReference type="GO" id="GO:0006351">
    <property type="term" value="P:DNA-templated transcription"/>
    <property type="evidence" value="ECO:0007669"/>
    <property type="project" value="TreeGrafter"/>
</dbReference>
<dbReference type="InterPro" id="IPR036388">
    <property type="entry name" value="WH-like_DNA-bd_sf"/>
</dbReference>
<dbReference type="AlphaFoldDB" id="A0A839SY14"/>
<keyword evidence="8" id="KW-1185">Reference proteome</keyword>
<dbReference type="Pfam" id="PF03466">
    <property type="entry name" value="LysR_substrate"/>
    <property type="match status" value="1"/>
</dbReference>
<evidence type="ECO:0000313" key="8">
    <source>
        <dbReference type="Proteomes" id="UP000581135"/>
    </source>
</evidence>
<comment type="caution">
    <text evidence="7">The sequence shown here is derived from an EMBL/GenBank/DDBJ whole genome shotgun (WGS) entry which is preliminary data.</text>
</comment>
<reference evidence="7 8" key="1">
    <citation type="submission" date="2020-08" db="EMBL/GenBank/DDBJ databases">
        <title>Genomic Encyclopedia of Type Strains, Phase III (KMG-III): the genomes of soil and plant-associated and newly described type strains.</title>
        <authorList>
            <person name="Whitman W."/>
        </authorList>
    </citation>
    <scope>NUCLEOTIDE SEQUENCE [LARGE SCALE GENOMIC DNA]</scope>
    <source>
        <strain evidence="7 8">CECT 8803</strain>
    </source>
</reference>
<dbReference type="InterPro" id="IPR058163">
    <property type="entry name" value="LysR-type_TF_proteobact-type"/>
</dbReference>
<dbReference type="Pfam" id="PF00126">
    <property type="entry name" value="HTH_1"/>
    <property type="match status" value="1"/>
</dbReference>